<name>A0ABD1YP11_9MARC</name>
<evidence type="ECO:0000313" key="1">
    <source>
        <dbReference type="EMBL" id="KAL2632413.1"/>
    </source>
</evidence>
<keyword evidence="2" id="KW-1185">Reference proteome</keyword>
<sequence length="86" mass="10073">MVVESVRSSMILSTKQSELHESSSTIRWNNLASEEYSRTSHLFQGRPFKQGFDRSGTQGDSTELSGIFWVFWLVWLSTKIWPRFRN</sequence>
<comment type="caution">
    <text evidence="1">The sequence shown here is derived from an EMBL/GenBank/DDBJ whole genome shotgun (WGS) entry which is preliminary data.</text>
</comment>
<reference evidence="1 2" key="1">
    <citation type="submission" date="2024-09" db="EMBL/GenBank/DDBJ databases">
        <title>Chromosome-scale assembly of Riccia fluitans.</title>
        <authorList>
            <person name="Paukszto L."/>
            <person name="Sawicki J."/>
            <person name="Karawczyk K."/>
            <person name="Piernik-Szablinska J."/>
            <person name="Szczecinska M."/>
            <person name="Mazdziarz M."/>
        </authorList>
    </citation>
    <scope>NUCLEOTIDE SEQUENCE [LARGE SCALE GENOMIC DNA]</scope>
    <source>
        <strain evidence="1">Rf_01</strain>
        <tissue evidence="1">Aerial parts of the thallus</tissue>
    </source>
</reference>
<organism evidence="1 2">
    <name type="scientific">Riccia fluitans</name>
    <dbReference type="NCBI Taxonomy" id="41844"/>
    <lineage>
        <taxon>Eukaryota</taxon>
        <taxon>Viridiplantae</taxon>
        <taxon>Streptophyta</taxon>
        <taxon>Embryophyta</taxon>
        <taxon>Marchantiophyta</taxon>
        <taxon>Marchantiopsida</taxon>
        <taxon>Marchantiidae</taxon>
        <taxon>Marchantiales</taxon>
        <taxon>Ricciaceae</taxon>
        <taxon>Riccia</taxon>
    </lineage>
</organism>
<dbReference type="AlphaFoldDB" id="A0ABD1YP11"/>
<accession>A0ABD1YP11</accession>
<gene>
    <name evidence="1" type="ORF">R1flu_017099</name>
</gene>
<protein>
    <submittedName>
        <fullName evidence="1">Uncharacterized protein</fullName>
    </submittedName>
</protein>
<proteinExistence type="predicted"/>
<dbReference type="Proteomes" id="UP001605036">
    <property type="component" value="Unassembled WGS sequence"/>
</dbReference>
<dbReference type="EMBL" id="JBHFFA010000004">
    <property type="protein sequence ID" value="KAL2632413.1"/>
    <property type="molecule type" value="Genomic_DNA"/>
</dbReference>
<evidence type="ECO:0000313" key="2">
    <source>
        <dbReference type="Proteomes" id="UP001605036"/>
    </source>
</evidence>